<dbReference type="EMBL" id="SNRY01000792">
    <property type="protein sequence ID" value="KAA6336439.1"/>
    <property type="molecule type" value="Genomic_DNA"/>
</dbReference>
<name>A0A5J4RRS1_9ZZZZ</name>
<accession>A0A5J4RRS1</accession>
<organism evidence="1">
    <name type="scientific">termite gut metagenome</name>
    <dbReference type="NCBI Taxonomy" id="433724"/>
    <lineage>
        <taxon>unclassified sequences</taxon>
        <taxon>metagenomes</taxon>
        <taxon>organismal metagenomes</taxon>
    </lineage>
</organism>
<reference evidence="1" key="1">
    <citation type="submission" date="2019-03" db="EMBL/GenBank/DDBJ databases">
        <title>Single cell metagenomics reveals metabolic interactions within the superorganism composed of flagellate Streblomastix strix and complex community of Bacteroidetes bacteria on its surface.</title>
        <authorList>
            <person name="Treitli S.C."/>
            <person name="Kolisko M."/>
            <person name="Husnik F."/>
            <person name="Keeling P."/>
            <person name="Hampl V."/>
        </authorList>
    </citation>
    <scope>NUCLEOTIDE SEQUENCE</scope>
    <source>
        <strain evidence="1">STM</strain>
    </source>
</reference>
<protein>
    <submittedName>
        <fullName evidence="1">Uncharacterized protein</fullName>
    </submittedName>
</protein>
<dbReference type="AlphaFoldDB" id="A0A5J4RRS1"/>
<gene>
    <name evidence="1" type="ORF">EZS27_015403</name>
</gene>
<sequence length="88" mass="10136">MFTCNICKSQKYLYICICVFHSIRFKVNKVGVRRDPFFLCQKINILVAILDCFDLHFGLQKKIGCFSPNNTILFSPLKSAQKNSIQKG</sequence>
<proteinExistence type="predicted"/>
<evidence type="ECO:0000313" key="1">
    <source>
        <dbReference type="EMBL" id="KAA6336439.1"/>
    </source>
</evidence>
<comment type="caution">
    <text evidence="1">The sequence shown here is derived from an EMBL/GenBank/DDBJ whole genome shotgun (WGS) entry which is preliminary data.</text>
</comment>